<dbReference type="AlphaFoldDB" id="A0AAV7WYR4"/>
<reference evidence="1" key="1">
    <citation type="journal article" date="2022" name="bioRxiv">
        <title>Sequencing and chromosome-scale assembly of the giantPleurodeles waltlgenome.</title>
        <authorList>
            <person name="Brown T."/>
            <person name="Elewa A."/>
            <person name="Iarovenko S."/>
            <person name="Subramanian E."/>
            <person name="Araus A.J."/>
            <person name="Petzold A."/>
            <person name="Susuki M."/>
            <person name="Suzuki K.-i.T."/>
            <person name="Hayashi T."/>
            <person name="Toyoda A."/>
            <person name="Oliveira C."/>
            <person name="Osipova E."/>
            <person name="Leigh N.D."/>
            <person name="Simon A."/>
            <person name="Yun M.H."/>
        </authorList>
    </citation>
    <scope>NUCLEOTIDE SEQUENCE</scope>
    <source>
        <strain evidence="1">20211129_DDA</strain>
        <tissue evidence="1">Liver</tissue>
    </source>
</reference>
<dbReference type="Proteomes" id="UP001066276">
    <property type="component" value="Chromosome 1_1"/>
</dbReference>
<evidence type="ECO:0000313" key="1">
    <source>
        <dbReference type="EMBL" id="KAJ1218021.1"/>
    </source>
</evidence>
<dbReference type="EMBL" id="JANPWB010000001">
    <property type="protein sequence ID" value="KAJ1218021.1"/>
    <property type="molecule type" value="Genomic_DNA"/>
</dbReference>
<comment type="caution">
    <text evidence="1">The sequence shown here is derived from an EMBL/GenBank/DDBJ whole genome shotgun (WGS) entry which is preliminary data.</text>
</comment>
<organism evidence="1 2">
    <name type="scientific">Pleurodeles waltl</name>
    <name type="common">Iberian ribbed newt</name>
    <dbReference type="NCBI Taxonomy" id="8319"/>
    <lineage>
        <taxon>Eukaryota</taxon>
        <taxon>Metazoa</taxon>
        <taxon>Chordata</taxon>
        <taxon>Craniata</taxon>
        <taxon>Vertebrata</taxon>
        <taxon>Euteleostomi</taxon>
        <taxon>Amphibia</taxon>
        <taxon>Batrachia</taxon>
        <taxon>Caudata</taxon>
        <taxon>Salamandroidea</taxon>
        <taxon>Salamandridae</taxon>
        <taxon>Pleurodelinae</taxon>
        <taxon>Pleurodeles</taxon>
    </lineage>
</organism>
<proteinExistence type="predicted"/>
<name>A0AAV7WYR4_PLEWA</name>
<gene>
    <name evidence="1" type="ORF">NDU88_005607</name>
</gene>
<evidence type="ECO:0000313" key="2">
    <source>
        <dbReference type="Proteomes" id="UP001066276"/>
    </source>
</evidence>
<sequence>MCCGLHDLLSPEVYGTTTGYKGLPTLTVVGTHTGWPLPSHLVAISAPKVQSTSVKTTLLPHKDPTFKPAAHRHISTSPRLSCHARNSYSGACQAHSPTHTSSNGSCHVHGLTRTLTHLGGASATQDSLGHFDYMAAWPRSRGSLVMTTLIQTGLKKPQKPKSMNVVVVPDGPDEEEDMDDDDDVDGVVHVRHTIGQEEYRGCRIPKCNIAIPCHLIPALVDTDTLIISSHYRFSGLFHFSQRYIPQQLKNMPLAHQHRYH</sequence>
<protein>
    <submittedName>
        <fullName evidence="1">Uncharacterized protein</fullName>
    </submittedName>
</protein>
<keyword evidence="2" id="KW-1185">Reference proteome</keyword>
<accession>A0AAV7WYR4</accession>